<dbReference type="PANTHER" id="PTHR36587:SF2">
    <property type="entry name" value="EXPRESSION SITE-ASSOCIATED GENE 3 (ESAG3)-LIKE PROTEIN"/>
    <property type="match status" value="1"/>
</dbReference>
<feature type="region of interest" description="Disordered" evidence="1">
    <location>
        <begin position="1"/>
        <end position="40"/>
    </location>
</feature>
<reference evidence="2 3" key="1">
    <citation type="submission" date="2020-05" db="EMBL/GenBank/DDBJ databases">
        <title>Identification and distribution of gene clusters putatively required for synthesis of sphingolipid metabolism inhibitors in phylogenetically diverse species of the filamentous fungus Fusarium.</title>
        <authorList>
            <person name="Kim H.-S."/>
            <person name="Busman M."/>
            <person name="Brown D.W."/>
            <person name="Divon H."/>
            <person name="Uhlig S."/>
            <person name="Proctor R.H."/>
        </authorList>
    </citation>
    <scope>NUCLEOTIDE SEQUENCE [LARGE SCALE GENOMIC DNA]</scope>
    <source>
        <strain evidence="2 3">NRRL 20693</strain>
    </source>
</reference>
<gene>
    <name evidence="2" type="ORF">FHETE_9022</name>
</gene>
<accession>A0A8H5SUQ6</accession>
<organism evidence="2 3">
    <name type="scientific">Fusarium heterosporum</name>
    <dbReference type="NCBI Taxonomy" id="42747"/>
    <lineage>
        <taxon>Eukaryota</taxon>
        <taxon>Fungi</taxon>
        <taxon>Dikarya</taxon>
        <taxon>Ascomycota</taxon>
        <taxon>Pezizomycotina</taxon>
        <taxon>Sordariomycetes</taxon>
        <taxon>Hypocreomycetidae</taxon>
        <taxon>Hypocreales</taxon>
        <taxon>Nectriaceae</taxon>
        <taxon>Fusarium</taxon>
        <taxon>Fusarium heterosporum species complex</taxon>
    </lineage>
</organism>
<dbReference type="EMBL" id="JAAGWQ010000198">
    <property type="protein sequence ID" value="KAF5660280.1"/>
    <property type="molecule type" value="Genomic_DNA"/>
</dbReference>
<proteinExistence type="predicted"/>
<protein>
    <submittedName>
        <fullName evidence="2">Uncharacterized protein</fullName>
    </submittedName>
</protein>
<dbReference type="NCBIfam" id="NF040572">
    <property type="entry name" value="heme_bind_FMP"/>
    <property type="match status" value="1"/>
</dbReference>
<name>A0A8H5SUQ6_FUSHE</name>
<dbReference type="CDD" id="cd22997">
    <property type="entry name" value="GT_LH"/>
    <property type="match status" value="1"/>
</dbReference>
<dbReference type="AlphaFoldDB" id="A0A8H5SUQ6"/>
<dbReference type="InterPro" id="IPR047975">
    <property type="entry name" value="Heme_bind_FMP"/>
</dbReference>
<evidence type="ECO:0000313" key="3">
    <source>
        <dbReference type="Proteomes" id="UP000567885"/>
    </source>
</evidence>
<dbReference type="PANTHER" id="PTHR36587">
    <property type="entry name" value="EXPRESSION SITE-ASSOCIATED GENE 3 (ESAG3)-LIKE PROTEIN"/>
    <property type="match status" value="1"/>
</dbReference>
<comment type="caution">
    <text evidence="2">The sequence shown here is derived from an EMBL/GenBank/DDBJ whole genome shotgun (WGS) entry which is preliminary data.</text>
</comment>
<dbReference type="Proteomes" id="UP000567885">
    <property type="component" value="Unassembled WGS sequence"/>
</dbReference>
<keyword evidence="3" id="KW-1185">Reference proteome</keyword>
<sequence>MAATKESSRAGIHLPKGFQYGEVNFDPTPSPPRDEPDPPLGILDSFTGSWTGPGFNTIFRPNSVSPTTTKFNNPVTPAPPSPPNVSVLELNLTQEDLVFSAPLGKVPNRGLEQQNDIFINGVSYLQTVNDVTNTATGNSDATKTGIHTETGFWLNVPPTKNNPVEGNTLVRLGSIPHGTTINAQGIPPDVTQGAPNISQRSITPFVIGNPSDTQVKPSQTASSVNTARLPQDLSLFIQQGTITQAILDNPIQILLDINKQLNITETSTFTVSTQLASTPGGGTANIAFLVGASSQGPNADAVQMDSTFWVETIESEVTIQNYTPGNGLFLQPAYKQGQGNMPPPLPTFSVTPPGPVVGPKTIPVTYTQIQYSQTVFLNFNGLTWPHLSLATLLPAQPIKIEYPSSYVIILFVFIFCYASSPPNILRATNDFLSTHDYASAETSRLHYLIPASEPTKNLCANIISVLANRYSIPTVIGYHGKNEYDAKAAHIAKLYSIQRYLHGPAGRYADDLVIVVDGYDVLAQLPAEVLIERYFEIMKRHDQVLADRFGLTIEKAHEHGLRQSLLWGADKACFPRKPNEAQCWGIPKSFLAHDIHGQYTQDRSMRYTDPRHLNSGTVIGPLGDLRDCIDAALALIKNTWNATFEYRNSDQYYLGKLYGQQEINRTQTITGGDVPGLRGMRELPTYTDFGTDRAEYGITVDHESAFTCTQCENAEWMRNIAFDGPDHRSVVRSDNPKKKHPFKPFMIQTPGTVVAALTRLYEGTDHDQPTRQWISSVKLGTHIATGHIYTLYHGTCKKSNFIDRYTDLWLYPMARRLLKAASKAMEAKETLSERTIDGRHWVSSRYYPENEDRSYGLGGVYTDSQDGDTFSPLTEFCKSYLDELAPEPAA</sequence>
<dbReference type="OrthoDB" id="422736at2759"/>
<evidence type="ECO:0000256" key="1">
    <source>
        <dbReference type="SAM" id="MobiDB-lite"/>
    </source>
</evidence>
<evidence type="ECO:0000313" key="2">
    <source>
        <dbReference type="EMBL" id="KAF5660280.1"/>
    </source>
</evidence>